<dbReference type="OrthoDB" id="348235at2759"/>
<feature type="compositionally biased region" description="Acidic residues" evidence="1">
    <location>
        <begin position="181"/>
        <end position="192"/>
    </location>
</feature>
<dbReference type="VEuPathDB" id="ToxoDB:ETH2_0821200"/>
<feature type="compositionally biased region" description="Polar residues" evidence="1">
    <location>
        <begin position="520"/>
        <end position="537"/>
    </location>
</feature>
<organism evidence="3 4">
    <name type="scientific">Eimeria tenella</name>
    <name type="common">Coccidian parasite</name>
    <dbReference type="NCBI Taxonomy" id="5802"/>
    <lineage>
        <taxon>Eukaryota</taxon>
        <taxon>Sar</taxon>
        <taxon>Alveolata</taxon>
        <taxon>Apicomplexa</taxon>
        <taxon>Conoidasida</taxon>
        <taxon>Coccidia</taxon>
        <taxon>Eucoccidiorida</taxon>
        <taxon>Eimeriorina</taxon>
        <taxon>Eimeriidae</taxon>
        <taxon>Eimeria</taxon>
    </lineage>
</organism>
<name>U6KJF9_EIMTE</name>
<keyword evidence="2" id="KW-0472">Membrane</keyword>
<feature type="region of interest" description="Disordered" evidence="1">
    <location>
        <begin position="511"/>
        <end position="554"/>
    </location>
</feature>
<keyword evidence="4" id="KW-1185">Reference proteome</keyword>
<evidence type="ECO:0000313" key="3">
    <source>
        <dbReference type="EMBL" id="CDJ36926.1"/>
    </source>
</evidence>
<accession>U6KJF9</accession>
<feature type="region of interest" description="Disordered" evidence="1">
    <location>
        <begin position="880"/>
        <end position="904"/>
    </location>
</feature>
<dbReference type="Proteomes" id="UP000030747">
    <property type="component" value="Unassembled WGS sequence"/>
</dbReference>
<sequence length="1155" mass="125667">MKTTKASTSRSAVVASSIHNSFSQNGTRLSSARDRLVTPGLFCLLCFLVLAATTPVALAATAETLWMPQDIAVAHTTGTSAIKDGKLPTDDKDGAGYVPVHWIEGARFSTGHAAATAKKRQQSFFRHLSTAVLVSLACLAVAFATIHCARKLLLVGTSQYTTRSLANAEGDGDSFCGSDSGDSDEYSEETSEYGEAAEPGEDGASILEEGTADERASCMIQELLRLISLGSSTIPSVHPQDRVAFVQLLLTIAIQELAFLGTHTSNFLESQRLGAIEVIVHFGNSAIAELATHETGPVRIERTSKLVQVLEGLRVPCVSLLEMVEEHRVRRLADEVLLARMMVLTCTRAMLSVLPWVGMTTGAPRYLTNELLTILSYARHNRKRKLRRDKRTAYWIKILQRKLSFIGIFKPLGPLEENPKRRTMLREMISGFLRLRYYGRNLRLRLCRVSDELQSSMRGNFIHICSGGAAVVHERNQPGGQLGLSSSEATLLSAALQGGLDEEPDLLLFFDPEGAPRNDAASSHPSENEEPSTSSAATGRAPPTFEGQTTAFFPRPTFTTLDGAHVRSYALLAYRIASFIPIWIGTTASALACPISPRQLQFSEEPEQAESSDDLEGAVGGEATPDSAQDHPSQREHLLGAPIQYRSDTQWSEEPPVESEEQWQAPESAPYLPIGMAVPSAEHSLSAQVIYMPWIPPVSSNPPTHFLGMHAWHALTDPQFAPQSEEPSAVEEEASSPLHSPASSPPQHSQAFEEGLQSAEAEDSVDDEPPVHAESFQDFQLAEGYPGMPVQGYILFPRPSAGEHGYHFPMPIFPIPGSVGPVPVPQVFFTPAEQHPQMSEHTRTSFEDTSQGTGGWYSYQYQKTELLDEGASNVVYLDESSQETHELLDQPPTPPEPPLQPQPLLQPQVLTAPEPPLQPQPLLQSQVLTALEPPLQPQPLLQSQVLTAPEPPLQPQPLLQSQVLTPPEPSLHPQPLLQSQVLTAPEPPLQPQPLLQSHVLTAPEPPLQPQPLLQPQVLTSPEPSLHPQPLLQSQVLSGQLYDSSIEPGASSNGAPVTPMPDVERNTEGQSYPRPLPRSISNPFMWSPGGESALNVGLSLYPVPPPRAEGITGTFRGFEEGMPPPGPPEAPEDDGTAFVGFDVGMPHPKRARRQRW</sequence>
<feature type="compositionally biased region" description="Pro residues" evidence="1">
    <location>
        <begin position="891"/>
        <end position="901"/>
    </location>
</feature>
<feature type="region of interest" description="Disordered" evidence="1">
    <location>
        <begin position="1001"/>
        <end position="1028"/>
    </location>
</feature>
<reference evidence="3" key="2">
    <citation type="submission" date="2013-10" db="EMBL/GenBank/DDBJ databases">
        <authorList>
            <person name="Aslett M."/>
        </authorList>
    </citation>
    <scope>NUCLEOTIDE SEQUENCE [LARGE SCALE GENOMIC DNA]</scope>
    <source>
        <strain evidence="3">Houghton</strain>
    </source>
</reference>
<feature type="compositionally biased region" description="Basic residues" evidence="1">
    <location>
        <begin position="1146"/>
        <end position="1155"/>
    </location>
</feature>
<dbReference type="EMBL" id="HG673746">
    <property type="protein sequence ID" value="CDJ36926.1"/>
    <property type="molecule type" value="Genomic_DNA"/>
</dbReference>
<gene>
    <name evidence="3" type="ORF">ETH_00004595</name>
</gene>
<evidence type="ECO:0008006" key="5">
    <source>
        <dbReference type="Google" id="ProtNLM"/>
    </source>
</evidence>
<keyword evidence="2" id="KW-0812">Transmembrane</keyword>
<protein>
    <recommendedName>
        <fullName evidence="5">Transmembrane protein</fullName>
    </recommendedName>
</protein>
<dbReference type="VEuPathDB" id="ToxoDB:ETH_00004595"/>
<evidence type="ECO:0000313" key="4">
    <source>
        <dbReference type="Proteomes" id="UP000030747"/>
    </source>
</evidence>
<feature type="region of interest" description="Disordered" evidence="1">
    <location>
        <begin position="1042"/>
        <end position="1077"/>
    </location>
</feature>
<evidence type="ECO:0000256" key="2">
    <source>
        <dbReference type="SAM" id="Phobius"/>
    </source>
</evidence>
<feature type="compositionally biased region" description="Low complexity" evidence="1">
    <location>
        <begin position="956"/>
        <end position="965"/>
    </location>
</feature>
<dbReference type="RefSeq" id="XP_013227764.1">
    <property type="nucleotide sequence ID" value="XM_013372310.1"/>
</dbReference>
<feature type="transmembrane region" description="Helical" evidence="2">
    <location>
        <begin position="128"/>
        <end position="149"/>
    </location>
</feature>
<reference evidence="3" key="1">
    <citation type="submission" date="2013-10" db="EMBL/GenBank/DDBJ databases">
        <title>Genomic analysis of the causative agents of coccidiosis in chickens.</title>
        <authorList>
            <person name="Reid A.J."/>
            <person name="Blake D."/>
            <person name="Billington K."/>
            <person name="Browne H."/>
            <person name="Dunn M."/>
            <person name="Hung S."/>
            <person name="Kawahara F."/>
            <person name="Miranda-Saavedra D."/>
            <person name="Mourier T."/>
            <person name="Nagra H."/>
            <person name="Otto T.D."/>
            <person name="Rawlings N."/>
            <person name="Sanchez A."/>
            <person name="Sanders M."/>
            <person name="Subramaniam C."/>
            <person name="Tay Y."/>
            <person name="Dear P."/>
            <person name="Doerig C."/>
            <person name="Gruber A."/>
            <person name="Parkinson J."/>
            <person name="Shirley M."/>
            <person name="Wan K.L."/>
            <person name="Berriman M."/>
            <person name="Tomley F."/>
            <person name="Pain A."/>
        </authorList>
    </citation>
    <scope>NUCLEOTIDE SEQUENCE [LARGE SCALE GENOMIC DNA]</scope>
    <source>
        <strain evidence="3">Houghton</strain>
    </source>
</reference>
<dbReference type="GeneID" id="25250127"/>
<evidence type="ECO:0000256" key="1">
    <source>
        <dbReference type="SAM" id="MobiDB-lite"/>
    </source>
</evidence>
<feature type="region of interest" description="Disordered" evidence="1">
    <location>
        <begin position="601"/>
        <end position="634"/>
    </location>
</feature>
<feature type="compositionally biased region" description="Acidic residues" evidence="1">
    <location>
        <begin position="604"/>
        <end position="616"/>
    </location>
</feature>
<feature type="region of interest" description="Disordered" evidence="1">
    <location>
        <begin position="1110"/>
        <end position="1155"/>
    </location>
</feature>
<feature type="compositionally biased region" description="Low complexity" evidence="1">
    <location>
        <begin position="735"/>
        <end position="750"/>
    </location>
</feature>
<proteinExistence type="predicted"/>
<keyword evidence="2" id="KW-1133">Transmembrane helix</keyword>
<feature type="region of interest" description="Disordered" evidence="1">
    <location>
        <begin position="834"/>
        <end position="853"/>
    </location>
</feature>
<dbReference type="AlphaFoldDB" id="U6KJF9"/>
<feature type="region of interest" description="Disordered" evidence="1">
    <location>
        <begin position="720"/>
        <end position="771"/>
    </location>
</feature>
<feature type="region of interest" description="Disordered" evidence="1">
    <location>
        <begin position="947"/>
        <end position="974"/>
    </location>
</feature>
<feature type="transmembrane region" description="Helical" evidence="2">
    <location>
        <begin position="36"/>
        <end position="60"/>
    </location>
</feature>
<feature type="region of interest" description="Disordered" evidence="1">
    <location>
        <begin position="171"/>
        <end position="202"/>
    </location>
</feature>